<proteinExistence type="predicted"/>
<accession>A0ABQ3ADX6</accession>
<sequence length="40" mass="3771">MLTDLGVPSACAVFALAAALLAIGTGSAAEPRARKAAGAS</sequence>
<dbReference type="Proteomes" id="UP000653308">
    <property type="component" value="Unassembled WGS sequence"/>
</dbReference>
<name>A0ABQ3ADX6_9ACTN</name>
<evidence type="ECO:0008006" key="3">
    <source>
        <dbReference type="Google" id="ProtNLM"/>
    </source>
</evidence>
<comment type="caution">
    <text evidence="1">The sequence shown here is derived from an EMBL/GenBank/DDBJ whole genome shotgun (WGS) entry which is preliminary data.</text>
</comment>
<organism evidence="1 2">
    <name type="scientific">Streptomyces djakartensis</name>
    <dbReference type="NCBI Taxonomy" id="68193"/>
    <lineage>
        <taxon>Bacteria</taxon>
        <taxon>Bacillati</taxon>
        <taxon>Actinomycetota</taxon>
        <taxon>Actinomycetes</taxon>
        <taxon>Kitasatosporales</taxon>
        <taxon>Streptomycetaceae</taxon>
        <taxon>Streptomyces</taxon>
    </lineage>
</organism>
<protein>
    <recommendedName>
        <fullName evidence="3">MFS transporter</fullName>
    </recommendedName>
</protein>
<evidence type="ECO:0000313" key="1">
    <source>
        <dbReference type="EMBL" id="GGY48156.1"/>
    </source>
</evidence>
<evidence type="ECO:0000313" key="2">
    <source>
        <dbReference type="Proteomes" id="UP000653308"/>
    </source>
</evidence>
<dbReference type="RefSeq" id="WP_268250807.1">
    <property type="nucleotide sequence ID" value="NZ_BMWE01000028.1"/>
</dbReference>
<keyword evidence="2" id="KW-1185">Reference proteome</keyword>
<dbReference type="EMBL" id="BMWE01000028">
    <property type="protein sequence ID" value="GGY48156.1"/>
    <property type="molecule type" value="Genomic_DNA"/>
</dbReference>
<reference evidence="2" key="1">
    <citation type="journal article" date="2019" name="Int. J. Syst. Evol. Microbiol.">
        <title>The Global Catalogue of Microorganisms (GCM) 10K type strain sequencing project: providing services to taxonomists for standard genome sequencing and annotation.</title>
        <authorList>
            <consortium name="The Broad Institute Genomics Platform"/>
            <consortium name="The Broad Institute Genome Sequencing Center for Infectious Disease"/>
            <person name="Wu L."/>
            <person name="Ma J."/>
        </authorList>
    </citation>
    <scope>NUCLEOTIDE SEQUENCE [LARGE SCALE GENOMIC DNA]</scope>
    <source>
        <strain evidence="2">JCM 4957</strain>
    </source>
</reference>
<gene>
    <name evidence="1" type="ORF">GCM10010384_63080</name>
</gene>